<evidence type="ECO:0000256" key="1">
    <source>
        <dbReference type="SAM" id="MobiDB-lite"/>
    </source>
</evidence>
<proteinExistence type="predicted"/>
<gene>
    <name evidence="2" type="ORF">GYMLUDRAFT_46699</name>
</gene>
<feature type="compositionally biased region" description="Low complexity" evidence="1">
    <location>
        <begin position="9"/>
        <end position="29"/>
    </location>
</feature>
<organism evidence="2 3">
    <name type="scientific">Collybiopsis luxurians FD-317 M1</name>
    <dbReference type="NCBI Taxonomy" id="944289"/>
    <lineage>
        <taxon>Eukaryota</taxon>
        <taxon>Fungi</taxon>
        <taxon>Dikarya</taxon>
        <taxon>Basidiomycota</taxon>
        <taxon>Agaricomycotina</taxon>
        <taxon>Agaricomycetes</taxon>
        <taxon>Agaricomycetidae</taxon>
        <taxon>Agaricales</taxon>
        <taxon>Marasmiineae</taxon>
        <taxon>Omphalotaceae</taxon>
        <taxon>Collybiopsis</taxon>
        <taxon>Collybiopsis luxurians</taxon>
    </lineage>
</organism>
<dbReference type="EMBL" id="KN834793">
    <property type="protein sequence ID" value="KIK57076.1"/>
    <property type="molecule type" value="Genomic_DNA"/>
</dbReference>
<reference evidence="2 3" key="1">
    <citation type="submission" date="2014-04" db="EMBL/GenBank/DDBJ databases">
        <title>Evolutionary Origins and Diversification of the Mycorrhizal Mutualists.</title>
        <authorList>
            <consortium name="DOE Joint Genome Institute"/>
            <consortium name="Mycorrhizal Genomics Consortium"/>
            <person name="Kohler A."/>
            <person name="Kuo A."/>
            <person name="Nagy L.G."/>
            <person name="Floudas D."/>
            <person name="Copeland A."/>
            <person name="Barry K.W."/>
            <person name="Cichocki N."/>
            <person name="Veneault-Fourrey C."/>
            <person name="LaButti K."/>
            <person name="Lindquist E.A."/>
            <person name="Lipzen A."/>
            <person name="Lundell T."/>
            <person name="Morin E."/>
            <person name="Murat C."/>
            <person name="Riley R."/>
            <person name="Ohm R."/>
            <person name="Sun H."/>
            <person name="Tunlid A."/>
            <person name="Henrissat B."/>
            <person name="Grigoriev I.V."/>
            <person name="Hibbett D.S."/>
            <person name="Martin F."/>
        </authorList>
    </citation>
    <scope>NUCLEOTIDE SEQUENCE [LARGE SCALE GENOMIC DNA]</scope>
    <source>
        <strain evidence="2 3">FD-317 M1</strain>
    </source>
</reference>
<feature type="compositionally biased region" description="Low complexity" evidence="1">
    <location>
        <begin position="87"/>
        <end position="97"/>
    </location>
</feature>
<accession>A0A0D0BPT3</accession>
<feature type="compositionally biased region" description="Polar residues" evidence="1">
    <location>
        <begin position="102"/>
        <end position="130"/>
    </location>
</feature>
<evidence type="ECO:0000313" key="3">
    <source>
        <dbReference type="Proteomes" id="UP000053593"/>
    </source>
</evidence>
<dbReference type="AlphaFoldDB" id="A0A0D0BPT3"/>
<dbReference type="Proteomes" id="UP000053593">
    <property type="component" value="Unassembled WGS sequence"/>
</dbReference>
<keyword evidence="3" id="KW-1185">Reference proteome</keyword>
<feature type="compositionally biased region" description="Polar residues" evidence="1">
    <location>
        <begin position="257"/>
        <end position="266"/>
    </location>
</feature>
<evidence type="ECO:0000313" key="2">
    <source>
        <dbReference type="EMBL" id="KIK57076.1"/>
    </source>
</evidence>
<dbReference type="HOGENOM" id="CLU_741975_0_0_1"/>
<feature type="region of interest" description="Disordered" evidence="1">
    <location>
        <begin position="244"/>
        <end position="266"/>
    </location>
</feature>
<feature type="compositionally biased region" description="Low complexity" evidence="1">
    <location>
        <begin position="55"/>
        <end position="79"/>
    </location>
</feature>
<sequence>MLSEIELNAAPPLSTAPEPSSTSSAFPSSCQEFENKGNSPSISSFVISDSEFFSSSYASPSASSSPDNASTGPKSLPTPSFSPPPAASSFESAFSQPVAARSSPSATDSTHTHTAGDWSTTAFRDSNSIRPASDHPYEYPPTSFTTVSSSEREYRDEGSASTRSRSLHTPSSSSTSSPSSGTLTSSPWSQILSKWPPPSRLFPALMVLGGNMYPTAETFKSNKVAFAAGLVTAVGMFWLNIRPPPKGKEDESKKVVASNSDAPSTTIEESQVLVAEPNSVDLEADPEPDHPPTIRTGNIFAGASQFNIHDSTFISTAHGFNIHNANFDPHSNVINVYNPNITRRQWRDEQEGGGPSGSAVLEGKKKVEARAEE</sequence>
<protein>
    <submittedName>
        <fullName evidence="2">Unplaced genomic scaffold GYMLUscaffold_45, whole genome shotgun sequence</fullName>
    </submittedName>
</protein>
<name>A0A0D0BPT3_9AGAR</name>
<feature type="region of interest" description="Disordered" evidence="1">
    <location>
        <begin position="1"/>
        <end position="41"/>
    </location>
</feature>
<feature type="region of interest" description="Disordered" evidence="1">
    <location>
        <begin position="55"/>
        <end position="190"/>
    </location>
</feature>
<feature type="compositionally biased region" description="Low complexity" evidence="1">
    <location>
        <begin position="161"/>
        <end position="189"/>
    </location>
</feature>
<feature type="region of interest" description="Disordered" evidence="1">
    <location>
        <begin position="347"/>
        <end position="373"/>
    </location>
</feature>
<feature type="compositionally biased region" description="Basic and acidic residues" evidence="1">
    <location>
        <begin position="362"/>
        <end position="373"/>
    </location>
</feature>